<feature type="coiled-coil region" evidence="1">
    <location>
        <begin position="80"/>
        <end position="153"/>
    </location>
</feature>
<dbReference type="STRING" id="1121432.SAMN02745219_02912"/>
<evidence type="ECO:0000313" key="2">
    <source>
        <dbReference type="EMBL" id="SHJ59790.1"/>
    </source>
</evidence>
<gene>
    <name evidence="2" type="ORF">SAMN02745219_02912</name>
</gene>
<organism evidence="2 3">
    <name type="scientific">Desulfofundulus thermosubterraneus DSM 16057</name>
    <dbReference type="NCBI Taxonomy" id="1121432"/>
    <lineage>
        <taxon>Bacteria</taxon>
        <taxon>Bacillati</taxon>
        <taxon>Bacillota</taxon>
        <taxon>Clostridia</taxon>
        <taxon>Eubacteriales</taxon>
        <taxon>Peptococcaceae</taxon>
        <taxon>Desulfofundulus</taxon>
    </lineage>
</organism>
<dbReference type="EMBL" id="FQZM01000043">
    <property type="protein sequence ID" value="SHJ59790.1"/>
    <property type="molecule type" value="Genomic_DNA"/>
</dbReference>
<evidence type="ECO:0000256" key="1">
    <source>
        <dbReference type="SAM" id="Coils"/>
    </source>
</evidence>
<name>A0A1M6KLM1_9FIRM</name>
<protein>
    <submittedName>
        <fullName evidence="2">Uncharacterized protein</fullName>
    </submittedName>
</protein>
<dbReference type="RefSeq" id="WP_072870698.1">
    <property type="nucleotide sequence ID" value="NZ_FQZM01000043.1"/>
</dbReference>
<dbReference type="AlphaFoldDB" id="A0A1M6KLM1"/>
<keyword evidence="3" id="KW-1185">Reference proteome</keyword>
<evidence type="ECO:0000313" key="3">
    <source>
        <dbReference type="Proteomes" id="UP000184529"/>
    </source>
</evidence>
<proteinExistence type="predicted"/>
<reference evidence="3" key="1">
    <citation type="submission" date="2016-11" db="EMBL/GenBank/DDBJ databases">
        <authorList>
            <person name="Varghese N."/>
            <person name="Submissions S."/>
        </authorList>
    </citation>
    <scope>NUCLEOTIDE SEQUENCE [LARGE SCALE GENOMIC DNA]</scope>
    <source>
        <strain evidence="3">DSM 16057</strain>
    </source>
</reference>
<keyword evidence="1" id="KW-0175">Coiled coil</keyword>
<dbReference type="Proteomes" id="UP000184529">
    <property type="component" value="Unassembled WGS sequence"/>
</dbReference>
<dbReference type="OrthoDB" id="1812189at2"/>
<accession>A0A1M6KLM1</accession>
<sequence>MEVSKHALKRWRERVNPDAGPERAQSEMLKGLEQAIRVYDELDNAYFIKDNILFIVKDEVVVTVVNLDFGFSEDINRVICRMQTERLLELKKKLEEAQEQAQQHISAINDRLAVLDSEKAEVEARLQEICSKRRKLELAREEVEKGLEALRKQYAAEFSKLKYSLDFRLETVRKNA</sequence>